<dbReference type="Gene3D" id="1.10.418.10">
    <property type="entry name" value="Calponin-like domain"/>
    <property type="match status" value="2"/>
</dbReference>
<reference evidence="5" key="1">
    <citation type="journal article" date="2017" name="Nature">
        <title>The sunflower genome provides insights into oil metabolism, flowering and Asterid evolution.</title>
        <authorList>
            <person name="Badouin H."/>
            <person name="Gouzy J."/>
            <person name="Grassa C.J."/>
            <person name="Murat F."/>
            <person name="Staton S.E."/>
            <person name="Cottret L."/>
            <person name="Lelandais-Briere C."/>
            <person name="Owens G.L."/>
            <person name="Carrere S."/>
            <person name="Mayjonade B."/>
            <person name="Legrand L."/>
            <person name="Gill N."/>
            <person name="Kane N.C."/>
            <person name="Bowers J.E."/>
            <person name="Hubner S."/>
            <person name="Bellec A."/>
            <person name="Berard A."/>
            <person name="Berges H."/>
            <person name="Blanchet N."/>
            <person name="Boniface M.C."/>
            <person name="Brunel D."/>
            <person name="Catrice O."/>
            <person name="Chaidir N."/>
            <person name="Claudel C."/>
            <person name="Donnadieu C."/>
            <person name="Faraut T."/>
            <person name="Fievet G."/>
            <person name="Helmstetter N."/>
            <person name="King M."/>
            <person name="Knapp S.J."/>
            <person name="Lai Z."/>
            <person name="Le Paslier M.C."/>
            <person name="Lippi Y."/>
            <person name="Lorenzon L."/>
            <person name="Mandel J.R."/>
            <person name="Marage G."/>
            <person name="Marchand G."/>
            <person name="Marquand E."/>
            <person name="Bret-Mestries E."/>
            <person name="Morien E."/>
            <person name="Nambeesan S."/>
            <person name="Nguyen T."/>
            <person name="Pegot-Espagnet P."/>
            <person name="Pouilly N."/>
            <person name="Raftis F."/>
            <person name="Sallet E."/>
            <person name="Schiex T."/>
            <person name="Thomas J."/>
            <person name="Vandecasteele C."/>
            <person name="Vares D."/>
            <person name="Vear F."/>
            <person name="Vautrin S."/>
            <person name="Crespi M."/>
            <person name="Mangin B."/>
            <person name="Burke J.M."/>
            <person name="Salse J."/>
            <person name="Munos S."/>
            <person name="Vincourt P."/>
            <person name="Rieseberg L.H."/>
            <person name="Langlade N.B."/>
        </authorList>
    </citation>
    <scope>NUCLEOTIDE SEQUENCE</scope>
    <source>
        <tissue evidence="5">Leaves</tissue>
    </source>
</reference>
<evidence type="ECO:0000256" key="1">
    <source>
        <dbReference type="ARBA" id="ARBA00011385"/>
    </source>
</evidence>
<keyword evidence="2" id="KW-0677">Repeat</keyword>
<dbReference type="EMBL" id="MNCJ02000331">
    <property type="protein sequence ID" value="KAF5759457.1"/>
    <property type="molecule type" value="Genomic_DNA"/>
</dbReference>
<evidence type="ECO:0000313" key="5">
    <source>
        <dbReference type="EMBL" id="KAF5759457.1"/>
    </source>
</evidence>
<dbReference type="Gramene" id="mRNA:HanXRQr2_Chr16g0741471">
    <property type="protein sequence ID" value="mRNA:HanXRQr2_Chr16g0741471"/>
    <property type="gene ID" value="HanXRQr2_Chr16g0741471"/>
</dbReference>
<dbReference type="InterPro" id="IPR001715">
    <property type="entry name" value="CH_dom"/>
</dbReference>
<proteinExistence type="predicted"/>
<sequence length="149" mass="16902">MLYLILLKMELFYGINNLIKLINVAVPGTIDEHAINTKKVLNPWERNENHTLCLNSAKAIGCTVVNIGTQDLVEGRPHLLLGLISHIVKIQLLATVDIKKTPELATMVEDSKEAEELMDLAPEKVLLKWMNFQLKKSGYKKEVTDFHRI</sequence>
<accession>A0A9K3DPY0</accession>
<dbReference type="GO" id="GO:0051015">
    <property type="term" value="F:actin filament binding"/>
    <property type="evidence" value="ECO:0007669"/>
    <property type="project" value="InterPro"/>
</dbReference>
<reference evidence="5" key="2">
    <citation type="submission" date="2020-06" db="EMBL/GenBank/DDBJ databases">
        <title>Helianthus annuus Genome sequencing and assembly Release 2.</title>
        <authorList>
            <person name="Gouzy J."/>
            <person name="Langlade N."/>
            <person name="Munos S."/>
        </authorList>
    </citation>
    <scope>NUCLEOTIDE SEQUENCE</scope>
    <source>
        <tissue evidence="5">Leaves</tissue>
    </source>
</reference>
<comment type="subunit">
    <text evidence="1">Interacts with F-actin.</text>
</comment>
<dbReference type="InterPro" id="IPR036872">
    <property type="entry name" value="CH_dom_sf"/>
</dbReference>
<dbReference type="PANTHER" id="PTHR19961">
    <property type="entry name" value="FIMBRIN/PLASTIN"/>
    <property type="match status" value="1"/>
</dbReference>
<dbReference type="PANTHER" id="PTHR19961:SF79">
    <property type="entry name" value="FIMBRIN-5"/>
    <property type="match status" value="1"/>
</dbReference>
<name>A0A9K3DPY0_HELAN</name>
<dbReference type="InterPro" id="IPR001589">
    <property type="entry name" value="Actinin_actin-bd_CS"/>
</dbReference>
<gene>
    <name evidence="5" type="ORF">HanXRQr2_Chr16g0741471</name>
</gene>
<dbReference type="Pfam" id="PF00307">
    <property type="entry name" value="CH"/>
    <property type="match status" value="1"/>
</dbReference>
<dbReference type="AlphaFoldDB" id="A0A9K3DPY0"/>
<organism evidence="5 6">
    <name type="scientific">Helianthus annuus</name>
    <name type="common">Common sunflower</name>
    <dbReference type="NCBI Taxonomy" id="4232"/>
    <lineage>
        <taxon>Eukaryota</taxon>
        <taxon>Viridiplantae</taxon>
        <taxon>Streptophyta</taxon>
        <taxon>Embryophyta</taxon>
        <taxon>Tracheophyta</taxon>
        <taxon>Spermatophyta</taxon>
        <taxon>Magnoliopsida</taxon>
        <taxon>eudicotyledons</taxon>
        <taxon>Gunneridae</taxon>
        <taxon>Pentapetalae</taxon>
        <taxon>asterids</taxon>
        <taxon>campanulids</taxon>
        <taxon>Asterales</taxon>
        <taxon>Asteraceae</taxon>
        <taxon>Asteroideae</taxon>
        <taxon>Heliantheae alliance</taxon>
        <taxon>Heliantheae</taxon>
        <taxon>Helianthus</taxon>
    </lineage>
</organism>
<protein>
    <submittedName>
        <fullName evidence="5">Calponin domain, CH domain superfamily, fimbrin/Plastin</fullName>
    </submittedName>
</protein>
<dbReference type="PROSITE" id="PS50021">
    <property type="entry name" value="CH"/>
    <property type="match status" value="1"/>
</dbReference>
<evidence type="ECO:0000313" key="6">
    <source>
        <dbReference type="Proteomes" id="UP000215914"/>
    </source>
</evidence>
<keyword evidence="6" id="KW-1185">Reference proteome</keyword>
<keyword evidence="3" id="KW-0009">Actin-binding</keyword>
<comment type="caution">
    <text evidence="5">The sequence shown here is derived from an EMBL/GenBank/DDBJ whole genome shotgun (WGS) entry which is preliminary data.</text>
</comment>
<evidence type="ECO:0000259" key="4">
    <source>
        <dbReference type="PROSITE" id="PS50021"/>
    </source>
</evidence>
<evidence type="ECO:0000256" key="3">
    <source>
        <dbReference type="ARBA" id="ARBA00023203"/>
    </source>
</evidence>
<dbReference type="Proteomes" id="UP000215914">
    <property type="component" value="Unassembled WGS sequence"/>
</dbReference>
<dbReference type="SMART" id="SM00033">
    <property type="entry name" value="CH"/>
    <property type="match status" value="1"/>
</dbReference>
<dbReference type="InterPro" id="IPR039959">
    <property type="entry name" value="Fimbrin/Plastin"/>
</dbReference>
<evidence type="ECO:0000256" key="2">
    <source>
        <dbReference type="ARBA" id="ARBA00022737"/>
    </source>
</evidence>
<dbReference type="GO" id="GO:0051017">
    <property type="term" value="P:actin filament bundle assembly"/>
    <property type="evidence" value="ECO:0007669"/>
    <property type="project" value="InterPro"/>
</dbReference>
<feature type="domain" description="Calponin-homology (CH)" evidence="4">
    <location>
        <begin position="1"/>
        <end position="92"/>
    </location>
</feature>
<dbReference type="SUPFAM" id="SSF47576">
    <property type="entry name" value="Calponin-homology domain, CH-domain"/>
    <property type="match status" value="1"/>
</dbReference>
<dbReference type="PROSITE" id="PS00020">
    <property type="entry name" value="ACTININ_2"/>
    <property type="match status" value="1"/>
</dbReference>